<keyword evidence="2" id="KW-1185">Reference proteome</keyword>
<sequence length="30" mass="3418">MPLSGSDTLQRFTGVWRLGLWQWLITGLGK</sequence>
<accession>A0A328YWP1</accession>
<protein>
    <submittedName>
        <fullName evidence="1">Uncharacterized protein</fullName>
    </submittedName>
</protein>
<dbReference type="AlphaFoldDB" id="A0A328YWP1"/>
<reference evidence="1 2" key="1">
    <citation type="submission" date="2018-06" db="EMBL/GenBank/DDBJ databases">
        <title>Genomic Encyclopedia of Archaeal and Bacterial Type Strains, Phase II (KMG-II): from individual species to whole genera.</title>
        <authorList>
            <person name="Goeker M."/>
        </authorList>
    </citation>
    <scope>NUCLEOTIDE SEQUENCE [LARGE SCALE GENOMIC DNA]</scope>
    <source>
        <strain evidence="1 2">CFPB 3232</strain>
    </source>
</reference>
<proteinExistence type="predicted"/>
<gene>
    <name evidence="1" type="ORF">AX018_103153</name>
</gene>
<name>A0A328YWP1_9BURK</name>
<dbReference type="EMBL" id="QLTA01000031">
    <property type="protein sequence ID" value="RAR78368.1"/>
    <property type="molecule type" value="Genomic_DNA"/>
</dbReference>
<dbReference type="Proteomes" id="UP000248856">
    <property type="component" value="Unassembled WGS sequence"/>
</dbReference>
<evidence type="ECO:0000313" key="2">
    <source>
        <dbReference type="Proteomes" id="UP000248856"/>
    </source>
</evidence>
<organism evidence="1 2">
    <name type="scientific">Paracidovorax anthurii</name>
    <dbReference type="NCBI Taxonomy" id="78229"/>
    <lineage>
        <taxon>Bacteria</taxon>
        <taxon>Pseudomonadati</taxon>
        <taxon>Pseudomonadota</taxon>
        <taxon>Betaproteobacteria</taxon>
        <taxon>Burkholderiales</taxon>
        <taxon>Comamonadaceae</taxon>
        <taxon>Paracidovorax</taxon>
    </lineage>
</organism>
<comment type="caution">
    <text evidence="1">The sequence shown here is derived from an EMBL/GenBank/DDBJ whole genome shotgun (WGS) entry which is preliminary data.</text>
</comment>
<evidence type="ECO:0000313" key="1">
    <source>
        <dbReference type="EMBL" id="RAR78368.1"/>
    </source>
</evidence>